<keyword evidence="2" id="KW-0472">Membrane</keyword>
<keyword evidence="2" id="KW-1133">Transmembrane helix</keyword>
<keyword evidence="5" id="KW-1185">Reference proteome</keyword>
<evidence type="ECO:0000256" key="2">
    <source>
        <dbReference type="SAM" id="Phobius"/>
    </source>
</evidence>
<evidence type="ECO:0000256" key="3">
    <source>
        <dbReference type="SAM" id="SignalP"/>
    </source>
</evidence>
<feature type="compositionally biased region" description="Basic and acidic residues" evidence="1">
    <location>
        <begin position="170"/>
        <end position="181"/>
    </location>
</feature>
<sequence>MAAGVALFFVNLLTIFVGVEGWRCAKYQHYFSQQPDYIECVWDCCGNSFNRHCCAPIGIIVGVSIVGAVVLAALLVGMACWWQKRRSRYSKGPRLFHNRKHSHYPVAPTSVTRPAPLMPYKGPEREGQIYRGPPSTYRPRPSAQPDYGPEKKVPPTDFYGPDEPGNPPRDVFELKRMDEGYRQGPPPNQGYRQGPPPNQGYRQGPPPNQGYRQGPPPNQGYRQEPGRGPPPPGHPQRQGPPPQQRPPVREYFD</sequence>
<organism evidence="4 5">
    <name type="scientific">Elysia crispata</name>
    <name type="common">lettuce slug</name>
    <dbReference type="NCBI Taxonomy" id="231223"/>
    <lineage>
        <taxon>Eukaryota</taxon>
        <taxon>Metazoa</taxon>
        <taxon>Spiralia</taxon>
        <taxon>Lophotrochozoa</taxon>
        <taxon>Mollusca</taxon>
        <taxon>Gastropoda</taxon>
        <taxon>Heterobranchia</taxon>
        <taxon>Euthyneura</taxon>
        <taxon>Panpulmonata</taxon>
        <taxon>Sacoglossa</taxon>
        <taxon>Placobranchoidea</taxon>
        <taxon>Plakobranchidae</taxon>
        <taxon>Elysia</taxon>
    </lineage>
</organism>
<feature type="compositionally biased region" description="Pro residues" evidence="1">
    <location>
        <begin position="227"/>
        <end position="245"/>
    </location>
</feature>
<dbReference type="EMBL" id="JAWDGP010001304">
    <property type="protein sequence ID" value="KAK3792985.1"/>
    <property type="molecule type" value="Genomic_DNA"/>
</dbReference>
<accession>A0AAE1ASJ1</accession>
<protein>
    <submittedName>
        <fullName evidence="4">Uncharacterized protein</fullName>
    </submittedName>
</protein>
<comment type="caution">
    <text evidence="4">The sequence shown here is derived from an EMBL/GenBank/DDBJ whole genome shotgun (WGS) entry which is preliminary data.</text>
</comment>
<keyword evidence="2" id="KW-0812">Transmembrane</keyword>
<feature type="signal peptide" evidence="3">
    <location>
        <begin position="1"/>
        <end position="21"/>
    </location>
</feature>
<proteinExistence type="predicted"/>
<feature type="chain" id="PRO_5042265584" evidence="3">
    <location>
        <begin position="22"/>
        <end position="253"/>
    </location>
</feature>
<evidence type="ECO:0000256" key="1">
    <source>
        <dbReference type="SAM" id="MobiDB-lite"/>
    </source>
</evidence>
<dbReference type="AlphaFoldDB" id="A0AAE1ASJ1"/>
<evidence type="ECO:0000313" key="5">
    <source>
        <dbReference type="Proteomes" id="UP001283361"/>
    </source>
</evidence>
<name>A0AAE1ASJ1_9GAST</name>
<feature type="compositionally biased region" description="Pro residues" evidence="1">
    <location>
        <begin position="184"/>
        <end position="218"/>
    </location>
</feature>
<keyword evidence="3" id="KW-0732">Signal</keyword>
<gene>
    <name evidence="4" type="ORF">RRG08_060677</name>
</gene>
<reference evidence="4" key="1">
    <citation type="journal article" date="2023" name="G3 (Bethesda)">
        <title>A reference genome for the long-term kleptoplast-retaining sea slug Elysia crispata morphotype clarki.</title>
        <authorList>
            <person name="Eastman K.E."/>
            <person name="Pendleton A.L."/>
            <person name="Shaikh M.A."/>
            <person name="Suttiyut T."/>
            <person name="Ogas R."/>
            <person name="Tomko P."/>
            <person name="Gavelis G."/>
            <person name="Widhalm J.R."/>
            <person name="Wisecaver J.H."/>
        </authorList>
    </citation>
    <scope>NUCLEOTIDE SEQUENCE</scope>
    <source>
        <strain evidence="4">ECLA1</strain>
    </source>
</reference>
<feature type="transmembrane region" description="Helical" evidence="2">
    <location>
        <begin position="57"/>
        <end position="82"/>
    </location>
</feature>
<feature type="region of interest" description="Disordered" evidence="1">
    <location>
        <begin position="106"/>
        <end position="253"/>
    </location>
</feature>
<dbReference type="Proteomes" id="UP001283361">
    <property type="component" value="Unassembled WGS sequence"/>
</dbReference>
<evidence type="ECO:0000313" key="4">
    <source>
        <dbReference type="EMBL" id="KAK3792985.1"/>
    </source>
</evidence>